<organism evidence="1 2">
    <name type="scientific">Candidatus Falkowbacteria bacterium CG02_land_8_20_14_3_00_36_14</name>
    <dbReference type="NCBI Taxonomy" id="1974560"/>
    <lineage>
        <taxon>Bacteria</taxon>
        <taxon>Candidatus Falkowiibacteriota</taxon>
    </lineage>
</organism>
<accession>A0A2M7DQ79</accession>
<reference evidence="2" key="1">
    <citation type="submission" date="2017-09" db="EMBL/GenBank/DDBJ databases">
        <title>Depth-based differentiation of microbial function through sediment-hosted aquifers and enrichment of novel symbionts in the deep terrestrial subsurface.</title>
        <authorList>
            <person name="Probst A.J."/>
            <person name="Ladd B."/>
            <person name="Jarett J.K."/>
            <person name="Geller-Mcgrath D.E."/>
            <person name="Sieber C.M.K."/>
            <person name="Emerson J.B."/>
            <person name="Anantharaman K."/>
            <person name="Thomas B.C."/>
            <person name="Malmstrom R."/>
            <person name="Stieglmeier M."/>
            <person name="Klingl A."/>
            <person name="Woyke T."/>
            <person name="Ryan C.M."/>
            <person name="Banfield J.F."/>
        </authorList>
    </citation>
    <scope>NUCLEOTIDE SEQUENCE [LARGE SCALE GENOMIC DNA]</scope>
</reference>
<dbReference type="Proteomes" id="UP000228896">
    <property type="component" value="Unassembled WGS sequence"/>
</dbReference>
<dbReference type="AlphaFoldDB" id="A0A2M7DQ79"/>
<evidence type="ECO:0000313" key="1">
    <source>
        <dbReference type="EMBL" id="PIV51920.1"/>
    </source>
</evidence>
<sequence>ISGEILNDFFICSYCRNTWRKCQRFGVPANMDLKCQFDLFTTDENVIGKMLKRAKEEGTTVKDYRLVPA</sequence>
<name>A0A2M7DQ79_9BACT</name>
<proteinExistence type="predicted"/>
<feature type="non-terminal residue" evidence="1">
    <location>
        <position position="1"/>
    </location>
</feature>
<gene>
    <name evidence="1" type="ORF">COS18_01430</name>
</gene>
<dbReference type="EMBL" id="PETS01000026">
    <property type="protein sequence ID" value="PIV51920.1"/>
    <property type="molecule type" value="Genomic_DNA"/>
</dbReference>
<evidence type="ECO:0000313" key="2">
    <source>
        <dbReference type="Proteomes" id="UP000228896"/>
    </source>
</evidence>
<comment type="caution">
    <text evidence="1">The sequence shown here is derived from an EMBL/GenBank/DDBJ whole genome shotgun (WGS) entry which is preliminary data.</text>
</comment>
<protein>
    <submittedName>
        <fullName evidence="1">Uncharacterized protein</fullName>
    </submittedName>
</protein>